<evidence type="ECO:0000313" key="2">
    <source>
        <dbReference type="Proteomes" id="UP000594603"/>
    </source>
</evidence>
<proteinExistence type="predicted"/>
<accession>A0ACD1BCT5</accession>
<sequence>MKYKGKLKKRTKIIISIIVVICIVMGFGYFYVRYEESKISALTLCKEQIDTDSTILNEFMTSVNNNNEEAYSTLTTNEMNLNNTFKNIVEGCKDNFGEFKSATYEKAIRSGDYEVLLFNSDFTNKSNVKIMLSLNTDGKISGVNFK</sequence>
<dbReference type="EMBL" id="CP051754">
    <property type="protein sequence ID" value="QPJ85112.1"/>
    <property type="molecule type" value="Genomic_DNA"/>
</dbReference>
<protein>
    <submittedName>
        <fullName evidence="1">Uncharacterized protein</fullName>
    </submittedName>
</protein>
<organism evidence="1 2">
    <name type="scientific">Candidatus Sarcina troglodytae</name>
    <dbReference type="NCBI Taxonomy" id="2726954"/>
    <lineage>
        <taxon>Bacteria</taxon>
        <taxon>Bacillati</taxon>
        <taxon>Bacillota</taxon>
        <taxon>Clostridia</taxon>
        <taxon>Eubacteriales</taxon>
        <taxon>Clostridiaceae</taxon>
        <taxon>Sarcina</taxon>
    </lineage>
</organism>
<keyword evidence="2" id="KW-1185">Reference proteome</keyword>
<reference evidence="1" key="1">
    <citation type="submission" date="2020-04" db="EMBL/GenBank/DDBJ databases">
        <title>A novel bacterium ('Candidatus Sarcina troglodytae' sp. nov.) linked to a protracted, uniformly lethal epizootic among sanctuary western chimpanzees (Pan troglodytes verus) in Sierra Leone.</title>
        <authorList>
            <person name="Owens L.A."/>
            <person name="Colitti B."/>
            <person name="Hirji I."/>
            <person name="Pizaro A."/>
            <person name="Jaffe J.E."/>
            <person name="Moittie S."/>
            <person name="Bishop-Lilly K.A."/>
            <person name="Estrella L.A."/>
            <person name="Voegtly L.J."/>
            <person name="Kuhn J.H."/>
            <person name="Suen G."/>
            <person name="Deblois C.L."/>
            <person name="Dunn C."/>
            <person name="Juan-Salles C."/>
            <person name="Goldberg T.L."/>
        </authorList>
    </citation>
    <scope>NUCLEOTIDE SEQUENCE</scope>
    <source>
        <strain evidence="1">JB2</strain>
    </source>
</reference>
<name>A0ACD1BCT5_9CLOT</name>
<dbReference type="Proteomes" id="UP000594603">
    <property type="component" value="Chromosome"/>
</dbReference>
<gene>
    <name evidence="1" type="ORF">HH195_03965</name>
</gene>
<evidence type="ECO:0000313" key="1">
    <source>
        <dbReference type="EMBL" id="QPJ85112.1"/>
    </source>
</evidence>